<keyword evidence="14" id="KW-1185">Reference proteome</keyword>
<evidence type="ECO:0000256" key="3">
    <source>
        <dbReference type="ARBA" id="ARBA00022692"/>
    </source>
</evidence>
<dbReference type="InterPro" id="IPR018000">
    <property type="entry name" value="Neurotransmitter_ion_chnl_CS"/>
</dbReference>
<dbReference type="AlphaFoldDB" id="A0A1I7T984"/>
<dbReference type="InterPro" id="IPR002394">
    <property type="entry name" value="Nicotinic_acetylcholine_rcpt"/>
</dbReference>
<keyword evidence="2" id="KW-1003">Cell membrane</keyword>
<dbReference type="GO" id="GO:0004888">
    <property type="term" value="F:transmembrane signaling receptor activity"/>
    <property type="evidence" value="ECO:0007669"/>
    <property type="project" value="InterPro"/>
</dbReference>
<evidence type="ECO:0000256" key="12">
    <source>
        <dbReference type="RuleBase" id="RU000687"/>
    </source>
</evidence>
<evidence type="ECO:0000256" key="2">
    <source>
        <dbReference type="ARBA" id="ARBA00022475"/>
    </source>
</evidence>
<dbReference type="PRINTS" id="PR00252">
    <property type="entry name" value="NRIONCHANNEL"/>
</dbReference>
<keyword evidence="10 12" id="KW-0407">Ion channel</keyword>
<reference evidence="15" key="1">
    <citation type="submission" date="2016-11" db="UniProtKB">
        <authorList>
            <consortium name="WormBaseParasite"/>
        </authorList>
    </citation>
    <scope>IDENTIFICATION</scope>
</reference>
<dbReference type="Gene3D" id="2.70.170.10">
    <property type="entry name" value="Neurotransmitter-gated ion-channel ligand-binding domain"/>
    <property type="match status" value="1"/>
</dbReference>
<comment type="subcellular location">
    <subcellularLocation>
        <location evidence="11">Postsynaptic cell membrane</location>
        <topology evidence="11">Multi-pass membrane protein</topology>
    </subcellularLocation>
</comment>
<comment type="similarity">
    <text evidence="12">Belongs to the ligand-gated ion channel (TC 1.A.9) family.</text>
</comment>
<dbReference type="Proteomes" id="UP000095282">
    <property type="component" value="Unplaced"/>
</dbReference>
<dbReference type="PRINTS" id="PR00254">
    <property type="entry name" value="NICOTINICR"/>
</dbReference>
<feature type="domain" description="Neurotransmitter-gated ion-channel ligand-binding" evidence="13">
    <location>
        <begin position="33"/>
        <end position="252"/>
    </location>
</feature>
<keyword evidence="5 12" id="KW-0406">Ion transport</keyword>
<evidence type="ECO:0000256" key="7">
    <source>
        <dbReference type="ARBA" id="ARBA00023170"/>
    </source>
</evidence>
<evidence type="ECO:0000256" key="11">
    <source>
        <dbReference type="ARBA" id="ARBA00034104"/>
    </source>
</evidence>
<dbReference type="InterPro" id="IPR036734">
    <property type="entry name" value="Neur_chan_lig-bd_sf"/>
</dbReference>
<keyword evidence="6" id="KW-0472">Membrane</keyword>
<protein>
    <submittedName>
        <fullName evidence="15">Neur_chan_LBD domain-containing protein</fullName>
    </submittedName>
</protein>
<dbReference type="InterPro" id="IPR006201">
    <property type="entry name" value="Neur_channel"/>
</dbReference>
<organism evidence="14 15">
    <name type="scientific">Caenorhabditis tropicalis</name>
    <dbReference type="NCBI Taxonomy" id="1561998"/>
    <lineage>
        <taxon>Eukaryota</taxon>
        <taxon>Metazoa</taxon>
        <taxon>Ecdysozoa</taxon>
        <taxon>Nematoda</taxon>
        <taxon>Chromadorea</taxon>
        <taxon>Rhabditida</taxon>
        <taxon>Rhabditina</taxon>
        <taxon>Rhabditomorpha</taxon>
        <taxon>Rhabditoidea</taxon>
        <taxon>Rhabditidae</taxon>
        <taxon>Peloderinae</taxon>
        <taxon>Caenorhabditis</taxon>
    </lineage>
</organism>
<dbReference type="InterPro" id="IPR006202">
    <property type="entry name" value="Neur_chan_lig-bd"/>
</dbReference>
<evidence type="ECO:0000256" key="6">
    <source>
        <dbReference type="ARBA" id="ARBA00023136"/>
    </source>
</evidence>
<evidence type="ECO:0000256" key="4">
    <source>
        <dbReference type="ARBA" id="ARBA00023018"/>
    </source>
</evidence>
<evidence type="ECO:0000256" key="10">
    <source>
        <dbReference type="ARBA" id="ARBA00023303"/>
    </source>
</evidence>
<accession>A0A1I7T984</accession>
<keyword evidence="9" id="KW-1071">Ligand-gated ion channel</keyword>
<keyword evidence="8" id="KW-0628">Postsynaptic cell membrane</keyword>
<dbReference type="SUPFAM" id="SSF63712">
    <property type="entry name" value="Nicotinic receptor ligand binding domain-like"/>
    <property type="match status" value="1"/>
</dbReference>
<evidence type="ECO:0000256" key="8">
    <source>
        <dbReference type="ARBA" id="ARBA00023257"/>
    </source>
</evidence>
<evidence type="ECO:0000256" key="1">
    <source>
        <dbReference type="ARBA" id="ARBA00022448"/>
    </source>
</evidence>
<evidence type="ECO:0000313" key="15">
    <source>
        <dbReference type="WBParaSite" id="Csp11.Scaffold553.g3667.t1"/>
    </source>
</evidence>
<dbReference type="Pfam" id="PF02931">
    <property type="entry name" value="Neur_chan_LBD"/>
    <property type="match status" value="1"/>
</dbReference>
<proteinExistence type="inferred from homology"/>
<dbReference type="STRING" id="1561998.A0A1I7T984"/>
<dbReference type="WBParaSite" id="Csp11.Scaffold553.g3667.t1">
    <property type="protein sequence ID" value="Csp11.Scaffold553.g3667.t1"/>
    <property type="gene ID" value="Csp11.Scaffold553.g3667"/>
</dbReference>
<keyword evidence="3" id="KW-0812">Transmembrane</keyword>
<dbReference type="FunFam" id="2.70.170.10:FF:000044">
    <property type="entry name" value="AcetylCholine Receptor"/>
    <property type="match status" value="1"/>
</dbReference>
<dbReference type="PANTHER" id="PTHR18945">
    <property type="entry name" value="NEUROTRANSMITTER GATED ION CHANNEL"/>
    <property type="match status" value="1"/>
</dbReference>
<keyword evidence="7" id="KW-0675">Receptor</keyword>
<dbReference type="eggNOG" id="KOG3645">
    <property type="taxonomic scope" value="Eukaryota"/>
</dbReference>
<dbReference type="GO" id="GO:0022848">
    <property type="term" value="F:acetylcholine-gated monoatomic cation-selective channel activity"/>
    <property type="evidence" value="ECO:0007669"/>
    <property type="project" value="InterPro"/>
</dbReference>
<sequence>MWIPQRIATTSRFLVFAVFIFNFLSVRANKHVSQLLENLLTDYNKAVRPVHNASDALKVKFGANLCRLIDVDEVNQVLTTSLWLEMQWYDKKLTWNPSDWGGVEYIHIPSDQIWIPDIVLYNNADGEPHITITSLAKIDNHGRVVWQPPSIYKSFCPINIKYFPYDWQTCEMKFGGWSNDGETLDLYQIPVDVDDIPQVKQQEDGVEFLYLEKGLGLSFYHESAEWDLLSATSSRYAQIYPGCCGQQYYIDIK</sequence>
<dbReference type="GO" id="GO:0045211">
    <property type="term" value="C:postsynaptic membrane"/>
    <property type="evidence" value="ECO:0007669"/>
    <property type="project" value="UniProtKB-SubCell"/>
</dbReference>
<evidence type="ECO:0000256" key="9">
    <source>
        <dbReference type="ARBA" id="ARBA00023286"/>
    </source>
</evidence>
<name>A0A1I7T984_9PELO</name>
<dbReference type="PROSITE" id="PS00236">
    <property type="entry name" value="NEUROTR_ION_CHANNEL"/>
    <property type="match status" value="1"/>
</dbReference>
<keyword evidence="4" id="KW-0770">Synapse</keyword>
<evidence type="ECO:0000313" key="14">
    <source>
        <dbReference type="Proteomes" id="UP000095282"/>
    </source>
</evidence>
<evidence type="ECO:0000259" key="13">
    <source>
        <dbReference type="Pfam" id="PF02931"/>
    </source>
</evidence>
<evidence type="ECO:0000256" key="5">
    <source>
        <dbReference type="ARBA" id="ARBA00023065"/>
    </source>
</evidence>
<keyword evidence="1 12" id="KW-0813">Transport</keyword>